<feature type="region of interest" description="Disordered" evidence="1">
    <location>
        <begin position="329"/>
        <end position="493"/>
    </location>
</feature>
<accession>A0A835Y7E5</accession>
<dbReference type="AlphaFoldDB" id="A0A835Y7E5"/>
<feature type="region of interest" description="Disordered" evidence="1">
    <location>
        <begin position="277"/>
        <end position="308"/>
    </location>
</feature>
<keyword evidence="3" id="KW-1185">Reference proteome</keyword>
<dbReference type="Proteomes" id="UP000612055">
    <property type="component" value="Unassembled WGS sequence"/>
</dbReference>
<feature type="compositionally biased region" description="Low complexity" evidence="1">
    <location>
        <begin position="450"/>
        <end position="493"/>
    </location>
</feature>
<gene>
    <name evidence="2" type="ORF">HYH03_009312</name>
</gene>
<feature type="compositionally biased region" description="Acidic residues" evidence="1">
    <location>
        <begin position="283"/>
        <end position="292"/>
    </location>
</feature>
<feature type="compositionally biased region" description="Polar residues" evidence="1">
    <location>
        <begin position="405"/>
        <end position="414"/>
    </location>
</feature>
<dbReference type="OrthoDB" id="10691181at2759"/>
<sequence length="580" mass="57451">MPNSVASVWVEEQAVGMGVEVRETNSVFALFHTWFLPSAPVNTRSSRLRRHGWQSGQWHHAITTQGGCTPASRTSGCQTPGSVVAGPGRAGTGAACQTSGAAAATGAAAKAATSTSAGAHDTTHTADAVPPGGASAGPAAELPAAEAAAVSGPSGCTASADLPSFPAASLPPLAPFMPSAASCSPLRPGEDASQPQPRTCLPLPDTPCTSASASPAPAPAPSPARDRGAGADPVGAGTAAVCLAGRLAGAAGRRGGIGSAAEGRAAWVAACLAGAHGASGGDAEAEGEEEAPSEAGSRLSEVSTESVNPLAAAHAARVAFRALARVDEHPQGTPQRPGYDAAAAGAPARGNEAGAGVGQAPSPGPTSFFSPVSLPMPPRHSGQLLPAPRAEGGEACTDAGLTSADLGQSSTAQTPWWRLRGAAPPPSSPALPRGDTGPGPRPLTPPSPDSEPASASASCAPSRTPSHCTAASRSAASTRSGSAATSSSGTGSSVLSCCGQLTHTQLQLEGMTARHEALWRQHERLMAAQRAAEERCGALEAELLRREGAIEEQRRELAALRGQQRAGGRASAARALEAQG</sequence>
<evidence type="ECO:0000313" key="3">
    <source>
        <dbReference type="Proteomes" id="UP000612055"/>
    </source>
</evidence>
<feature type="compositionally biased region" description="Low complexity" evidence="1">
    <location>
        <begin position="338"/>
        <end position="354"/>
    </location>
</feature>
<feature type="region of interest" description="Disordered" evidence="1">
    <location>
        <begin position="560"/>
        <end position="580"/>
    </location>
</feature>
<protein>
    <submittedName>
        <fullName evidence="2">Uncharacterized protein</fullName>
    </submittedName>
</protein>
<feature type="region of interest" description="Disordered" evidence="1">
    <location>
        <begin position="115"/>
        <end position="140"/>
    </location>
</feature>
<proteinExistence type="predicted"/>
<evidence type="ECO:0000313" key="2">
    <source>
        <dbReference type="EMBL" id="KAG2492364.1"/>
    </source>
</evidence>
<reference evidence="2" key="1">
    <citation type="journal article" date="2020" name="bioRxiv">
        <title>Comparative genomics of Chlamydomonas.</title>
        <authorList>
            <person name="Craig R.J."/>
            <person name="Hasan A.R."/>
            <person name="Ness R.W."/>
            <person name="Keightley P.D."/>
        </authorList>
    </citation>
    <scope>NUCLEOTIDE SEQUENCE</scope>
    <source>
        <strain evidence="2">CCAP 11/70</strain>
    </source>
</reference>
<organism evidence="2 3">
    <name type="scientific">Edaphochlamys debaryana</name>
    <dbReference type="NCBI Taxonomy" id="47281"/>
    <lineage>
        <taxon>Eukaryota</taxon>
        <taxon>Viridiplantae</taxon>
        <taxon>Chlorophyta</taxon>
        <taxon>core chlorophytes</taxon>
        <taxon>Chlorophyceae</taxon>
        <taxon>CS clade</taxon>
        <taxon>Chlamydomonadales</taxon>
        <taxon>Chlamydomonadales incertae sedis</taxon>
        <taxon>Edaphochlamys</taxon>
    </lineage>
</organism>
<name>A0A835Y7E5_9CHLO</name>
<dbReference type="EMBL" id="JAEHOE010000045">
    <property type="protein sequence ID" value="KAG2492364.1"/>
    <property type="molecule type" value="Genomic_DNA"/>
</dbReference>
<feature type="compositionally biased region" description="Pro residues" evidence="1">
    <location>
        <begin position="439"/>
        <end position="449"/>
    </location>
</feature>
<comment type="caution">
    <text evidence="2">The sequence shown here is derived from an EMBL/GenBank/DDBJ whole genome shotgun (WGS) entry which is preliminary data.</text>
</comment>
<evidence type="ECO:0000256" key="1">
    <source>
        <dbReference type="SAM" id="MobiDB-lite"/>
    </source>
</evidence>
<feature type="region of interest" description="Disordered" evidence="1">
    <location>
        <begin position="181"/>
        <end position="234"/>
    </location>
</feature>